<organism evidence="1 2">
    <name type="scientific">Flavobacterium muglaense</name>
    <dbReference type="NCBI Taxonomy" id="2764716"/>
    <lineage>
        <taxon>Bacteria</taxon>
        <taxon>Pseudomonadati</taxon>
        <taxon>Bacteroidota</taxon>
        <taxon>Flavobacteriia</taxon>
        <taxon>Flavobacteriales</taxon>
        <taxon>Flavobacteriaceae</taxon>
        <taxon>Flavobacterium</taxon>
    </lineage>
</organism>
<keyword evidence="2" id="KW-1185">Reference proteome</keyword>
<proteinExistence type="predicted"/>
<name>A0A923N0R1_9FLAO</name>
<dbReference type="RefSeq" id="WP_187019428.1">
    <property type="nucleotide sequence ID" value="NZ_JACRUK010000031.1"/>
</dbReference>
<comment type="caution">
    <text evidence="1">The sequence shown here is derived from an EMBL/GenBank/DDBJ whole genome shotgun (WGS) entry which is preliminary data.</text>
</comment>
<protein>
    <submittedName>
        <fullName evidence="1">Uncharacterized protein</fullName>
    </submittedName>
</protein>
<accession>A0A923N0R1</accession>
<dbReference type="EMBL" id="JACRUL010000031">
    <property type="protein sequence ID" value="MBC5845184.1"/>
    <property type="molecule type" value="Genomic_DNA"/>
</dbReference>
<evidence type="ECO:0000313" key="2">
    <source>
        <dbReference type="Proteomes" id="UP000641454"/>
    </source>
</evidence>
<evidence type="ECO:0000313" key="1">
    <source>
        <dbReference type="EMBL" id="MBC5845184.1"/>
    </source>
</evidence>
<gene>
    <name evidence="1" type="ORF">H8R25_12125</name>
</gene>
<dbReference type="Proteomes" id="UP000641454">
    <property type="component" value="Unassembled WGS sequence"/>
</dbReference>
<dbReference type="AlphaFoldDB" id="A0A923N0R1"/>
<sequence length="65" mass="7895">MSRMIYDYTKEVLERVSFNTELFIKELKKAVKNLLPYELESLKQWLDFFTSEKPELQKCLFIVTE</sequence>
<reference evidence="1 2" key="1">
    <citation type="submission" date="2020-08" db="EMBL/GenBank/DDBJ databases">
        <title>Description of novel Flavobacterium F-392 isolate.</title>
        <authorList>
            <person name="Saticioglu I.B."/>
            <person name="Duman M."/>
            <person name="Altun S."/>
        </authorList>
    </citation>
    <scope>NUCLEOTIDE SEQUENCE [LARGE SCALE GENOMIC DNA]</scope>
    <source>
        <strain evidence="1 2">F-392</strain>
    </source>
</reference>